<evidence type="ECO:0000313" key="4">
    <source>
        <dbReference type="Proteomes" id="UP000645217"/>
    </source>
</evidence>
<evidence type="ECO:0000259" key="2">
    <source>
        <dbReference type="Pfam" id="PF03795"/>
    </source>
</evidence>
<dbReference type="SUPFAM" id="SSF54909">
    <property type="entry name" value="Dimeric alpha+beta barrel"/>
    <property type="match status" value="1"/>
</dbReference>
<dbReference type="InterPro" id="IPR005545">
    <property type="entry name" value="YCII"/>
</dbReference>
<proteinExistence type="inferred from homology"/>
<reference evidence="3" key="2">
    <citation type="submission" date="2020-09" db="EMBL/GenBank/DDBJ databases">
        <authorList>
            <person name="Sun Q."/>
            <person name="Ohkuma M."/>
        </authorList>
    </citation>
    <scope>NUCLEOTIDE SEQUENCE</scope>
    <source>
        <strain evidence="3">JCM 13064</strain>
    </source>
</reference>
<comment type="caution">
    <text evidence="3">The sequence shown here is derived from an EMBL/GenBank/DDBJ whole genome shotgun (WGS) entry which is preliminary data.</text>
</comment>
<dbReference type="Gene3D" id="3.30.70.1060">
    <property type="entry name" value="Dimeric alpha+beta barrel"/>
    <property type="match status" value="1"/>
</dbReference>
<dbReference type="EMBL" id="BMNT01000019">
    <property type="protein sequence ID" value="GGK91146.1"/>
    <property type="molecule type" value="Genomic_DNA"/>
</dbReference>
<evidence type="ECO:0000256" key="1">
    <source>
        <dbReference type="ARBA" id="ARBA00007689"/>
    </source>
</evidence>
<protein>
    <recommendedName>
        <fullName evidence="2">YCII-related domain-containing protein</fullName>
    </recommendedName>
</protein>
<dbReference type="RefSeq" id="WP_189164289.1">
    <property type="nucleotide sequence ID" value="NZ_BMNT01000019.1"/>
</dbReference>
<dbReference type="PANTHER" id="PTHR35174:SF3">
    <property type="entry name" value="BLL7171 PROTEIN"/>
    <property type="match status" value="1"/>
</dbReference>
<dbReference type="InterPro" id="IPR011008">
    <property type="entry name" value="Dimeric_a/b-barrel"/>
</dbReference>
<reference evidence="3" key="1">
    <citation type="journal article" date="2014" name="Int. J. Syst. Evol. Microbiol.">
        <title>Complete genome sequence of Corynebacterium casei LMG S-19264T (=DSM 44701T), isolated from a smear-ripened cheese.</title>
        <authorList>
            <consortium name="US DOE Joint Genome Institute (JGI-PGF)"/>
            <person name="Walter F."/>
            <person name="Albersmeier A."/>
            <person name="Kalinowski J."/>
            <person name="Ruckert C."/>
        </authorList>
    </citation>
    <scope>NUCLEOTIDE SEQUENCE</scope>
    <source>
        <strain evidence="3">JCM 13064</strain>
    </source>
</reference>
<keyword evidence="4" id="KW-1185">Reference proteome</keyword>
<dbReference type="Pfam" id="PF03795">
    <property type="entry name" value="YCII"/>
    <property type="match status" value="1"/>
</dbReference>
<dbReference type="AlphaFoldDB" id="A0A917R659"/>
<feature type="domain" description="YCII-related" evidence="2">
    <location>
        <begin position="9"/>
        <end position="107"/>
    </location>
</feature>
<dbReference type="Proteomes" id="UP000645217">
    <property type="component" value="Unassembled WGS sequence"/>
</dbReference>
<dbReference type="PANTHER" id="PTHR35174">
    <property type="entry name" value="BLL7171 PROTEIN-RELATED"/>
    <property type="match status" value="1"/>
</dbReference>
<name>A0A917R659_9ACTN</name>
<gene>
    <name evidence="3" type="ORF">GCM10007964_37250</name>
</gene>
<sequence length="109" mass="11419">MAQFAVLLYAPAPADWTEAPAEELEAHGEYAGKIEELGGSIVAGYALHPSTTAKSVRSDGVTDGAFIDAKEVLGGFTVIEARDIDHAVEIAKLSPGTWRGGIEVRPLLG</sequence>
<comment type="similarity">
    <text evidence="1">Belongs to the YciI family.</text>
</comment>
<evidence type="ECO:0000313" key="3">
    <source>
        <dbReference type="EMBL" id="GGK91146.1"/>
    </source>
</evidence>
<accession>A0A917R659</accession>
<organism evidence="3 4">
    <name type="scientific">Sphaerisporangium melleum</name>
    <dbReference type="NCBI Taxonomy" id="321316"/>
    <lineage>
        <taxon>Bacteria</taxon>
        <taxon>Bacillati</taxon>
        <taxon>Actinomycetota</taxon>
        <taxon>Actinomycetes</taxon>
        <taxon>Streptosporangiales</taxon>
        <taxon>Streptosporangiaceae</taxon>
        <taxon>Sphaerisporangium</taxon>
    </lineage>
</organism>